<name>A0A8H5GGF6_9AGAR</name>
<comment type="subcellular location">
    <subcellularLocation>
        <location evidence="1">Secreted</location>
    </subcellularLocation>
</comment>
<evidence type="ECO:0000256" key="4">
    <source>
        <dbReference type="SAM" id="SignalP"/>
    </source>
</evidence>
<dbReference type="Pfam" id="PF07249">
    <property type="entry name" value="Cerato-platanin"/>
    <property type="match status" value="1"/>
</dbReference>
<organism evidence="5 6">
    <name type="scientific">Collybiopsis confluens</name>
    <dbReference type="NCBI Taxonomy" id="2823264"/>
    <lineage>
        <taxon>Eukaryota</taxon>
        <taxon>Fungi</taxon>
        <taxon>Dikarya</taxon>
        <taxon>Basidiomycota</taxon>
        <taxon>Agaricomycotina</taxon>
        <taxon>Agaricomycetes</taxon>
        <taxon>Agaricomycetidae</taxon>
        <taxon>Agaricales</taxon>
        <taxon>Marasmiineae</taxon>
        <taxon>Omphalotaceae</taxon>
        <taxon>Collybiopsis</taxon>
    </lineage>
</organism>
<evidence type="ECO:0000313" key="6">
    <source>
        <dbReference type="Proteomes" id="UP000518752"/>
    </source>
</evidence>
<protein>
    <recommendedName>
        <fullName evidence="7">Cerato-platanin</fullName>
    </recommendedName>
</protein>
<comment type="similarity">
    <text evidence="2">Belongs to the cerato-platanin family.</text>
</comment>
<keyword evidence="6" id="KW-1185">Reference proteome</keyword>
<feature type="signal peptide" evidence="4">
    <location>
        <begin position="1"/>
        <end position="18"/>
    </location>
</feature>
<dbReference type="Proteomes" id="UP000518752">
    <property type="component" value="Unassembled WGS sequence"/>
</dbReference>
<accession>A0A8H5GGF6</accession>
<dbReference type="GO" id="GO:0005576">
    <property type="term" value="C:extracellular region"/>
    <property type="evidence" value="ECO:0007669"/>
    <property type="project" value="UniProtKB-SubCell"/>
</dbReference>
<keyword evidence="4" id="KW-0732">Signal</keyword>
<gene>
    <name evidence="5" type="ORF">D9757_011318</name>
</gene>
<evidence type="ECO:0000256" key="1">
    <source>
        <dbReference type="ARBA" id="ARBA00004613"/>
    </source>
</evidence>
<dbReference type="Gene3D" id="2.40.40.10">
    <property type="entry name" value="RlpA-like domain"/>
    <property type="match status" value="1"/>
</dbReference>
<dbReference type="InterPro" id="IPR010829">
    <property type="entry name" value="Cerato-platanin"/>
</dbReference>
<dbReference type="CDD" id="cd22778">
    <property type="entry name" value="DPBB_CEPL-like"/>
    <property type="match status" value="1"/>
</dbReference>
<proteinExistence type="inferred from homology"/>
<comment type="caution">
    <text evidence="5">The sequence shown here is derived from an EMBL/GenBank/DDBJ whole genome shotgun (WGS) entry which is preliminary data.</text>
</comment>
<reference evidence="5 6" key="1">
    <citation type="journal article" date="2020" name="ISME J.">
        <title>Uncovering the hidden diversity of litter-decomposition mechanisms in mushroom-forming fungi.</title>
        <authorList>
            <person name="Floudas D."/>
            <person name="Bentzer J."/>
            <person name="Ahren D."/>
            <person name="Johansson T."/>
            <person name="Persson P."/>
            <person name="Tunlid A."/>
        </authorList>
    </citation>
    <scope>NUCLEOTIDE SEQUENCE [LARGE SCALE GENOMIC DNA]</scope>
    <source>
        <strain evidence="5 6">CBS 406.79</strain>
    </source>
</reference>
<evidence type="ECO:0000256" key="2">
    <source>
        <dbReference type="ARBA" id="ARBA00010421"/>
    </source>
</evidence>
<evidence type="ECO:0000256" key="3">
    <source>
        <dbReference type="ARBA" id="ARBA00022525"/>
    </source>
</evidence>
<dbReference type="EMBL" id="JAACJN010000185">
    <property type="protein sequence ID" value="KAF5364543.1"/>
    <property type="molecule type" value="Genomic_DNA"/>
</dbReference>
<feature type="chain" id="PRO_5034865780" description="Cerato-platanin" evidence="4">
    <location>
        <begin position="19"/>
        <end position="142"/>
    </location>
</feature>
<keyword evidence="3" id="KW-0964">Secreted</keyword>
<sequence length="142" mass="14405">MRSLSFILPVTLAAAASAVQLRYDNTYDNAAQSLATVSCSDGANGLLTKGFTTFGSLRNFPNIGAAQAVTGWNSTACGSCWSVTYTNAQGKATSVNILAVDHAGTGFNVAQKAMDTLTGGNAVAFGVVDVTATQVAASACKL</sequence>
<evidence type="ECO:0008006" key="7">
    <source>
        <dbReference type="Google" id="ProtNLM"/>
    </source>
</evidence>
<dbReference type="InterPro" id="IPR036908">
    <property type="entry name" value="RlpA-like_sf"/>
</dbReference>
<evidence type="ECO:0000313" key="5">
    <source>
        <dbReference type="EMBL" id="KAF5364543.1"/>
    </source>
</evidence>
<dbReference type="SUPFAM" id="SSF50685">
    <property type="entry name" value="Barwin-like endoglucanases"/>
    <property type="match status" value="1"/>
</dbReference>
<dbReference type="AlphaFoldDB" id="A0A8H5GGF6"/>
<dbReference type="OrthoDB" id="4898945at2759"/>